<evidence type="ECO:0000313" key="1">
    <source>
        <dbReference type="EMBL" id="SMP58307.1"/>
    </source>
</evidence>
<reference evidence="1 2" key="1">
    <citation type="submission" date="2017-05" db="EMBL/GenBank/DDBJ databases">
        <authorList>
            <person name="Varghese N."/>
            <person name="Submissions S."/>
        </authorList>
    </citation>
    <scope>NUCLEOTIDE SEQUENCE [LARGE SCALE GENOMIC DNA]</scope>
    <source>
        <strain evidence="1 2">SM16</strain>
    </source>
</reference>
<accession>A0ABY1Q3U4</accession>
<protein>
    <submittedName>
        <fullName evidence="1">DNA-binding transcriptional regulator, MarR family</fullName>
    </submittedName>
</protein>
<evidence type="ECO:0000313" key="2">
    <source>
        <dbReference type="Proteomes" id="UP001157910"/>
    </source>
</evidence>
<dbReference type="SUPFAM" id="SSF46785">
    <property type="entry name" value="Winged helix' DNA-binding domain"/>
    <property type="match status" value="1"/>
</dbReference>
<organism evidence="1 2">
    <name type="scientific">Novosphingobium panipatense</name>
    <dbReference type="NCBI Taxonomy" id="428991"/>
    <lineage>
        <taxon>Bacteria</taxon>
        <taxon>Pseudomonadati</taxon>
        <taxon>Pseudomonadota</taxon>
        <taxon>Alphaproteobacteria</taxon>
        <taxon>Sphingomonadales</taxon>
        <taxon>Sphingomonadaceae</taxon>
        <taxon>Novosphingobium</taxon>
    </lineage>
</organism>
<dbReference type="GO" id="GO:0003677">
    <property type="term" value="F:DNA binding"/>
    <property type="evidence" value="ECO:0007669"/>
    <property type="project" value="UniProtKB-KW"/>
</dbReference>
<name>A0ABY1Q3U4_9SPHN</name>
<dbReference type="InterPro" id="IPR036388">
    <property type="entry name" value="WH-like_DNA-bd_sf"/>
</dbReference>
<dbReference type="Gene3D" id="1.10.10.10">
    <property type="entry name" value="Winged helix-like DNA-binding domain superfamily/Winged helix DNA-binding domain"/>
    <property type="match status" value="1"/>
</dbReference>
<dbReference type="EMBL" id="FXUI01000002">
    <property type="protein sequence ID" value="SMP58307.1"/>
    <property type="molecule type" value="Genomic_DNA"/>
</dbReference>
<keyword evidence="2" id="KW-1185">Reference proteome</keyword>
<gene>
    <name evidence="1" type="ORF">SAMN06296065_102449</name>
</gene>
<comment type="caution">
    <text evidence="1">The sequence shown here is derived from an EMBL/GenBank/DDBJ whole genome shotgun (WGS) entry which is preliminary data.</text>
</comment>
<dbReference type="InterPro" id="IPR036390">
    <property type="entry name" value="WH_DNA-bd_sf"/>
</dbReference>
<dbReference type="RefSeq" id="WP_283405423.1">
    <property type="nucleotide sequence ID" value="NZ_FXUI01000002.1"/>
</dbReference>
<keyword evidence="1" id="KW-0238">DNA-binding</keyword>
<proteinExistence type="predicted"/>
<sequence>MTEEELKIIAKADRLNRLWRTAIDPLVPTQVVEAFLKVAQNEGVTLTELADKLGTNVSTASRQLLDLGERNRKREPGYQLVTREPDPMNLRTNRYSLTPKGRLLAQEVVSIMKE</sequence>
<dbReference type="Proteomes" id="UP001157910">
    <property type="component" value="Unassembled WGS sequence"/>
</dbReference>